<sequence length="117" mass="13146">MPLTKSVLDKMTSLHKDEKTQSLDKCITSVYQGIRNWIEGDIIEKIQTYKHIEGIKIEYSILFGDPSNKIIEYVNNNMVDMIIIGSNGLHGLAKIKALGSVSRKVSESVQCPIVIIR</sequence>
<reference evidence="4" key="1">
    <citation type="submission" date="2015-10" db="EMBL/GenBank/DDBJ databases">
        <title>Niche specialization of a soil ammonia-oxidizing archaeon, Candidatus Nitrosocosmicus oleophilus.</title>
        <authorList>
            <person name="Jung M.-Y."/>
            <person name="Rhee S.-K."/>
        </authorList>
    </citation>
    <scope>NUCLEOTIDE SEQUENCE [LARGE SCALE GENOMIC DNA]</scope>
    <source>
        <strain evidence="4">MY3</strain>
    </source>
</reference>
<dbReference type="AlphaFoldDB" id="A0A654LZR5"/>
<dbReference type="InterPro" id="IPR006016">
    <property type="entry name" value="UspA"/>
</dbReference>
<comment type="similarity">
    <text evidence="1">Belongs to the universal stress protein A family.</text>
</comment>
<dbReference type="Proteomes" id="UP000058925">
    <property type="component" value="Chromosome"/>
</dbReference>
<dbReference type="PANTHER" id="PTHR46268:SF6">
    <property type="entry name" value="UNIVERSAL STRESS PROTEIN UP12"/>
    <property type="match status" value="1"/>
</dbReference>
<dbReference type="InterPro" id="IPR014729">
    <property type="entry name" value="Rossmann-like_a/b/a_fold"/>
</dbReference>
<dbReference type="KEGG" id="taa:NMY3_02865"/>
<dbReference type="PANTHER" id="PTHR46268">
    <property type="entry name" value="STRESS RESPONSE PROTEIN NHAX"/>
    <property type="match status" value="1"/>
</dbReference>
<dbReference type="Gene3D" id="3.40.50.620">
    <property type="entry name" value="HUPs"/>
    <property type="match status" value="1"/>
</dbReference>
<gene>
    <name evidence="3" type="primary">nhaX_4</name>
    <name evidence="3" type="ORF">NMY3_02865</name>
</gene>
<dbReference type="SUPFAM" id="SSF52402">
    <property type="entry name" value="Adenine nucleotide alpha hydrolases-like"/>
    <property type="match status" value="1"/>
</dbReference>
<evidence type="ECO:0000256" key="1">
    <source>
        <dbReference type="ARBA" id="ARBA00008791"/>
    </source>
</evidence>
<evidence type="ECO:0000313" key="4">
    <source>
        <dbReference type="Proteomes" id="UP000058925"/>
    </source>
</evidence>
<protein>
    <submittedName>
        <fullName evidence="3">Stress response protein NhaX</fullName>
    </submittedName>
</protein>
<evidence type="ECO:0000259" key="2">
    <source>
        <dbReference type="Pfam" id="PF00582"/>
    </source>
</evidence>
<feature type="domain" description="UspA" evidence="2">
    <location>
        <begin position="46"/>
        <end position="117"/>
    </location>
</feature>
<dbReference type="Pfam" id="PF00582">
    <property type="entry name" value="Usp"/>
    <property type="match status" value="1"/>
</dbReference>
<keyword evidence="4" id="KW-1185">Reference proteome</keyword>
<dbReference type="CDD" id="cd00293">
    <property type="entry name" value="USP-like"/>
    <property type="match status" value="1"/>
</dbReference>
<dbReference type="EMBL" id="CP012850">
    <property type="protein sequence ID" value="ALI37054.1"/>
    <property type="molecule type" value="Genomic_DNA"/>
</dbReference>
<name>A0A654LZR5_9ARCH</name>
<proteinExistence type="inferred from homology"/>
<evidence type="ECO:0000313" key="3">
    <source>
        <dbReference type="EMBL" id="ALI37054.1"/>
    </source>
</evidence>
<organism evidence="3 4">
    <name type="scientific">Candidatus Nitrosocosmicus oleophilus</name>
    <dbReference type="NCBI Taxonomy" id="1353260"/>
    <lineage>
        <taxon>Archaea</taxon>
        <taxon>Nitrososphaerota</taxon>
        <taxon>Nitrososphaeria</taxon>
        <taxon>Nitrososphaerales</taxon>
        <taxon>Nitrososphaeraceae</taxon>
        <taxon>Candidatus Nitrosocosmicus</taxon>
    </lineage>
</organism>
<accession>A0A654LZR5</accession>